<dbReference type="Gene3D" id="3.40.50.10300">
    <property type="entry name" value="CoaB-like"/>
    <property type="match status" value="1"/>
</dbReference>
<dbReference type="GO" id="GO:0015941">
    <property type="term" value="P:pantothenate catabolic process"/>
    <property type="evidence" value="ECO:0007669"/>
    <property type="project" value="InterPro"/>
</dbReference>
<feature type="domain" description="DNA/pantothenate metabolism flavoprotein C-terminal" evidence="1">
    <location>
        <begin position="1"/>
        <end position="201"/>
    </location>
</feature>
<proteinExistence type="predicted"/>
<reference evidence="2" key="1">
    <citation type="journal article" date="2014" name="Front. Microbiol.">
        <title>High frequency of phylogenetically diverse reductive dehalogenase-homologous genes in deep subseafloor sedimentary metagenomes.</title>
        <authorList>
            <person name="Kawai M."/>
            <person name="Futagami T."/>
            <person name="Toyoda A."/>
            <person name="Takaki Y."/>
            <person name="Nishi S."/>
            <person name="Hori S."/>
            <person name="Arai W."/>
            <person name="Tsubouchi T."/>
            <person name="Morono Y."/>
            <person name="Uchiyama I."/>
            <person name="Ito T."/>
            <person name="Fujiyama A."/>
            <person name="Inagaki F."/>
            <person name="Takami H."/>
        </authorList>
    </citation>
    <scope>NUCLEOTIDE SEQUENCE</scope>
    <source>
        <strain evidence="2">Expedition CK06-06</strain>
    </source>
</reference>
<sequence>MVTAGGTQEPIDPVRYIGNRSSGKMGYVLAEEARDRGAKVALVTAPTSLPEPVGIDVIKVNTAQEMRQAVENVTLQADVLIMAAAVADYRPTKAAKDKIKKVEAGLTLEMECTPDILGSIKGNFIKVGFAAESSNLVENAREKLKQKRLDFIVANDITASDSGFGTDTNQVTIIDHEGKIDDLPLLPKREVAERVLDRVVEFLSKS</sequence>
<dbReference type="NCBIfam" id="TIGR00521">
    <property type="entry name" value="coaBC_dfp"/>
    <property type="match status" value="1"/>
</dbReference>
<dbReference type="AlphaFoldDB" id="X0Y890"/>
<dbReference type="GO" id="GO:0004632">
    <property type="term" value="F:phosphopantothenate--cysteine ligase activity"/>
    <property type="evidence" value="ECO:0007669"/>
    <property type="project" value="InterPro"/>
</dbReference>
<dbReference type="GO" id="GO:0015937">
    <property type="term" value="P:coenzyme A biosynthetic process"/>
    <property type="evidence" value="ECO:0007669"/>
    <property type="project" value="InterPro"/>
</dbReference>
<dbReference type="InterPro" id="IPR005252">
    <property type="entry name" value="CoaBC"/>
</dbReference>
<dbReference type="Pfam" id="PF04127">
    <property type="entry name" value="DFP"/>
    <property type="match status" value="1"/>
</dbReference>
<dbReference type="EMBL" id="BARS01052550">
    <property type="protein sequence ID" value="GAG43497.1"/>
    <property type="molecule type" value="Genomic_DNA"/>
</dbReference>
<dbReference type="GO" id="GO:0004633">
    <property type="term" value="F:phosphopantothenoylcysteine decarboxylase activity"/>
    <property type="evidence" value="ECO:0007669"/>
    <property type="project" value="InterPro"/>
</dbReference>
<protein>
    <recommendedName>
        <fullName evidence="1">DNA/pantothenate metabolism flavoprotein C-terminal domain-containing protein</fullName>
    </recommendedName>
</protein>
<accession>X0Y890</accession>
<comment type="caution">
    <text evidence="2">The sequence shown here is derived from an EMBL/GenBank/DDBJ whole genome shotgun (WGS) entry which is preliminary data.</text>
</comment>
<dbReference type="InterPro" id="IPR007085">
    <property type="entry name" value="DNA/pantothenate-metab_flavo_C"/>
</dbReference>
<evidence type="ECO:0000313" key="2">
    <source>
        <dbReference type="EMBL" id="GAG43497.1"/>
    </source>
</evidence>
<dbReference type="GO" id="GO:0010181">
    <property type="term" value="F:FMN binding"/>
    <property type="evidence" value="ECO:0007669"/>
    <property type="project" value="InterPro"/>
</dbReference>
<organism evidence="2">
    <name type="scientific">marine sediment metagenome</name>
    <dbReference type="NCBI Taxonomy" id="412755"/>
    <lineage>
        <taxon>unclassified sequences</taxon>
        <taxon>metagenomes</taxon>
        <taxon>ecological metagenomes</taxon>
    </lineage>
</organism>
<evidence type="ECO:0000259" key="1">
    <source>
        <dbReference type="Pfam" id="PF04127"/>
    </source>
</evidence>
<dbReference type="SUPFAM" id="SSF102645">
    <property type="entry name" value="CoaB-like"/>
    <property type="match status" value="1"/>
</dbReference>
<gene>
    <name evidence="2" type="ORF">S01H1_78107</name>
</gene>
<name>X0Y890_9ZZZZ</name>
<dbReference type="InterPro" id="IPR035929">
    <property type="entry name" value="CoaB-like_sf"/>
</dbReference>